<gene>
    <name evidence="1" type="ORF">LCGC14_2874010</name>
</gene>
<protein>
    <submittedName>
        <fullName evidence="1">Uncharacterized protein</fullName>
    </submittedName>
</protein>
<reference evidence="1" key="1">
    <citation type="journal article" date="2015" name="Nature">
        <title>Complex archaea that bridge the gap between prokaryotes and eukaryotes.</title>
        <authorList>
            <person name="Spang A."/>
            <person name="Saw J.H."/>
            <person name="Jorgensen S.L."/>
            <person name="Zaremba-Niedzwiedzka K."/>
            <person name="Martijn J."/>
            <person name="Lind A.E."/>
            <person name="van Eijk R."/>
            <person name="Schleper C."/>
            <person name="Guy L."/>
            <person name="Ettema T.J."/>
        </authorList>
    </citation>
    <scope>NUCLEOTIDE SEQUENCE</scope>
</reference>
<accession>A0A0F8Y221</accession>
<comment type="caution">
    <text evidence="1">The sequence shown here is derived from an EMBL/GenBank/DDBJ whole genome shotgun (WGS) entry which is preliminary data.</text>
</comment>
<organism evidence="1">
    <name type="scientific">marine sediment metagenome</name>
    <dbReference type="NCBI Taxonomy" id="412755"/>
    <lineage>
        <taxon>unclassified sequences</taxon>
        <taxon>metagenomes</taxon>
        <taxon>ecological metagenomes</taxon>
    </lineage>
</organism>
<name>A0A0F8Y221_9ZZZZ</name>
<evidence type="ECO:0000313" key="1">
    <source>
        <dbReference type="EMBL" id="KKK75407.1"/>
    </source>
</evidence>
<dbReference type="AlphaFoldDB" id="A0A0F8Y221"/>
<proteinExistence type="predicted"/>
<feature type="non-terminal residue" evidence="1">
    <location>
        <position position="1"/>
    </location>
</feature>
<dbReference type="EMBL" id="LAZR01055879">
    <property type="protein sequence ID" value="KKK75407.1"/>
    <property type="molecule type" value="Genomic_DNA"/>
</dbReference>
<sequence>SGGQLGTLDSLCARQDVTCVSGNPTVREALNNFAYVLTPEEGPLVTTRQLIVKILRDTIRQMAQRPDSAPADIVAAQQAVTDAQEALQNTLDGLIP</sequence>